<dbReference type="InterPro" id="IPR012341">
    <property type="entry name" value="6hp_glycosidase-like_sf"/>
</dbReference>
<name>A0A956LZ67_UNCEI</name>
<dbReference type="Pfam" id="PF05147">
    <property type="entry name" value="LANC_like"/>
    <property type="match status" value="1"/>
</dbReference>
<evidence type="ECO:0000313" key="1">
    <source>
        <dbReference type="EMBL" id="MCA9728460.1"/>
    </source>
</evidence>
<accession>A0A956LZ67</accession>
<feature type="non-terminal residue" evidence="1">
    <location>
        <position position="136"/>
    </location>
</feature>
<protein>
    <submittedName>
        <fullName evidence="1">Uncharacterized protein</fullName>
    </submittedName>
</protein>
<dbReference type="GO" id="GO:0005975">
    <property type="term" value="P:carbohydrate metabolic process"/>
    <property type="evidence" value="ECO:0007669"/>
    <property type="project" value="InterPro"/>
</dbReference>
<dbReference type="AlphaFoldDB" id="A0A956LZ67"/>
<sequence>MAQPKRHSPLLQGALREEALRRLAELARELERPYETWALSQRPDDTGLRTTSLALGRCGLALFYAWLWKTGLDDRAGDLAARFLEEAIDLLPSQSMDASFLCGFPGVAWTAEHVLSVLDEIPDEDPNSGIDEALLA</sequence>
<proteinExistence type="predicted"/>
<reference evidence="1" key="1">
    <citation type="submission" date="2020-04" db="EMBL/GenBank/DDBJ databases">
        <authorList>
            <person name="Zhang T."/>
        </authorList>
    </citation>
    <scope>NUCLEOTIDE SEQUENCE</scope>
    <source>
        <strain evidence="1">HKST-UBA01</strain>
    </source>
</reference>
<evidence type="ECO:0000313" key="2">
    <source>
        <dbReference type="Proteomes" id="UP000697710"/>
    </source>
</evidence>
<gene>
    <name evidence="1" type="ORF">KC729_12300</name>
</gene>
<reference evidence="1" key="2">
    <citation type="journal article" date="2021" name="Microbiome">
        <title>Successional dynamics and alternative stable states in a saline activated sludge microbial community over 9 years.</title>
        <authorList>
            <person name="Wang Y."/>
            <person name="Ye J."/>
            <person name="Ju F."/>
            <person name="Liu L."/>
            <person name="Boyd J.A."/>
            <person name="Deng Y."/>
            <person name="Parks D.H."/>
            <person name="Jiang X."/>
            <person name="Yin X."/>
            <person name="Woodcroft B.J."/>
            <person name="Tyson G.W."/>
            <person name="Hugenholtz P."/>
            <person name="Polz M.F."/>
            <person name="Zhang T."/>
        </authorList>
    </citation>
    <scope>NUCLEOTIDE SEQUENCE</scope>
    <source>
        <strain evidence="1">HKST-UBA01</strain>
    </source>
</reference>
<dbReference type="Proteomes" id="UP000697710">
    <property type="component" value="Unassembled WGS sequence"/>
</dbReference>
<dbReference type="InterPro" id="IPR007822">
    <property type="entry name" value="LANC-like"/>
</dbReference>
<dbReference type="EMBL" id="JAGQHR010000390">
    <property type="protein sequence ID" value="MCA9728460.1"/>
    <property type="molecule type" value="Genomic_DNA"/>
</dbReference>
<organism evidence="1 2">
    <name type="scientific">Eiseniibacteriota bacterium</name>
    <dbReference type="NCBI Taxonomy" id="2212470"/>
    <lineage>
        <taxon>Bacteria</taxon>
        <taxon>Candidatus Eiseniibacteriota</taxon>
    </lineage>
</organism>
<dbReference type="SUPFAM" id="SSF158745">
    <property type="entry name" value="LanC-like"/>
    <property type="match status" value="1"/>
</dbReference>
<comment type="caution">
    <text evidence="1">The sequence shown here is derived from an EMBL/GenBank/DDBJ whole genome shotgun (WGS) entry which is preliminary data.</text>
</comment>
<dbReference type="Gene3D" id="1.50.10.10">
    <property type="match status" value="1"/>
</dbReference>
<dbReference type="GO" id="GO:0031179">
    <property type="term" value="P:peptide modification"/>
    <property type="evidence" value="ECO:0007669"/>
    <property type="project" value="InterPro"/>
</dbReference>